<dbReference type="InterPro" id="IPR000971">
    <property type="entry name" value="Globin"/>
</dbReference>
<evidence type="ECO:0000313" key="5">
    <source>
        <dbReference type="Proteomes" id="UP000046392"/>
    </source>
</evidence>
<reference evidence="6" key="1">
    <citation type="submission" date="2017-02" db="UniProtKB">
        <authorList>
            <consortium name="WormBaseParasite"/>
        </authorList>
    </citation>
    <scope>IDENTIFICATION</scope>
</reference>
<dbReference type="STRING" id="174720.A0A0N5CD92"/>
<dbReference type="Proteomes" id="UP000046392">
    <property type="component" value="Unplaced"/>
</dbReference>
<feature type="domain" description="Globin" evidence="4">
    <location>
        <begin position="176"/>
        <end position="329"/>
    </location>
</feature>
<name>A0A0N5CD92_STREA</name>
<proteinExistence type="predicted"/>
<dbReference type="WBParaSite" id="SPAL_0001583700.1">
    <property type="protein sequence ID" value="SPAL_0001583700.1"/>
    <property type="gene ID" value="SPAL_0001583700"/>
</dbReference>
<dbReference type="InterPro" id="IPR050532">
    <property type="entry name" value="Globin-like_OT"/>
</dbReference>
<keyword evidence="2" id="KW-0479">Metal-binding</keyword>
<evidence type="ECO:0000256" key="1">
    <source>
        <dbReference type="ARBA" id="ARBA00022617"/>
    </source>
</evidence>
<accession>A0A0N5CD92</accession>
<dbReference type="InterPro" id="IPR009050">
    <property type="entry name" value="Globin-like_sf"/>
</dbReference>
<dbReference type="SUPFAM" id="SSF46458">
    <property type="entry name" value="Globin-like"/>
    <property type="match status" value="1"/>
</dbReference>
<dbReference type="Gene3D" id="1.10.490.10">
    <property type="entry name" value="Globins"/>
    <property type="match status" value="1"/>
</dbReference>
<dbReference type="CDD" id="cd01040">
    <property type="entry name" value="Mb-like"/>
    <property type="match status" value="1"/>
</dbReference>
<dbReference type="InterPro" id="IPR044399">
    <property type="entry name" value="Mb-like_M"/>
</dbReference>
<dbReference type="AlphaFoldDB" id="A0A0N5CD92"/>
<keyword evidence="5" id="KW-1185">Reference proteome</keyword>
<organism evidence="5 6">
    <name type="scientific">Strongyloides papillosus</name>
    <name type="common">Intestinal threadworm</name>
    <dbReference type="NCBI Taxonomy" id="174720"/>
    <lineage>
        <taxon>Eukaryota</taxon>
        <taxon>Metazoa</taxon>
        <taxon>Ecdysozoa</taxon>
        <taxon>Nematoda</taxon>
        <taxon>Chromadorea</taxon>
        <taxon>Rhabditida</taxon>
        <taxon>Tylenchina</taxon>
        <taxon>Panagrolaimomorpha</taxon>
        <taxon>Strongyloidoidea</taxon>
        <taxon>Strongyloididae</taxon>
        <taxon>Strongyloides</taxon>
    </lineage>
</organism>
<dbReference type="PROSITE" id="PS01033">
    <property type="entry name" value="GLOBIN"/>
    <property type="match status" value="1"/>
</dbReference>
<dbReference type="PANTHER" id="PTHR46458:SF16">
    <property type="entry name" value="GLOBIN DOMAIN-CONTAINING PROTEIN-RELATED"/>
    <property type="match status" value="1"/>
</dbReference>
<keyword evidence="1" id="KW-0349">Heme</keyword>
<dbReference type="GO" id="GO:0019825">
    <property type="term" value="F:oxygen binding"/>
    <property type="evidence" value="ECO:0007669"/>
    <property type="project" value="InterPro"/>
</dbReference>
<evidence type="ECO:0000259" key="4">
    <source>
        <dbReference type="PROSITE" id="PS01033"/>
    </source>
</evidence>
<dbReference type="PANTHER" id="PTHR46458">
    <property type="entry name" value="BLR2807 PROTEIN"/>
    <property type="match status" value="1"/>
</dbReference>
<dbReference type="GO" id="GO:0046872">
    <property type="term" value="F:metal ion binding"/>
    <property type="evidence" value="ECO:0007669"/>
    <property type="project" value="UniProtKB-KW"/>
</dbReference>
<dbReference type="GO" id="GO:0020037">
    <property type="term" value="F:heme binding"/>
    <property type="evidence" value="ECO:0007669"/>
    <property type="project" value="InterPro"/>
</dbReference>
<sequence>MEKLLMNEDKNLDKSSNIEMHELNELKVNNDNRRPSESTFTKKEPANYKSTFLQMSKDTVSSDGTPTLKSLNKSHHSNHNALLKVVGRSKTDPGDRDLDFTYDDEEYPTNEDIPGRSNINLIHKNTGKVPSLSISSNKNESNVLGQKEIQDFNNKFLDLNMDTSTTRSKTLSEQIGLSYYQQKLILQCWPNIYTTGVGSNFASNIYPTLCAKNPKAKVLLQKADGVAVFSNSEMDCTTMHSKLTLEMMDSIIKNLDSNPIPIISYLQETGHSHKNLKLQGMNMSMWDDFGDSILEGVRKNDLFRKHKELRRAWLAIIAFLTDNLKQGQNSFRSSPSVSDIQLCSNINFSVPNNNS</sequence>
<dbReference type="InterPro" id="IPR012292">
    <property type="entry name" value="Globin/Proto"/>
</dbReference>
<evidence type="ECO:0000256" key="2">
    <source>
        <dbReference type="ARBA" id="ARBA00022723"/>
    </source>
</evidence>
<evidence type="ECO:0000256" key="3">
    <source>
        <dbReference type="ARBA" id="ARBA00023004"/>
    </source>
</evidence>
<protein>
    <submittedName>
        <fullName evidence="6">GLOBIN domain-containing protein</fullName>
    </submittedName>
</protein>
<keyword evidence="3" id="KW-0408">Iron</keyword>
<evidence type="ECO:0000313" key="6">
    <source>
        <dbReference type="WBParaSite" id="SPAL_0001583700.1"/>
    </source>
</evidence>